<dbReference type="Gene3D" id="3.30.300.30">
    <property type="match status" value="1"/>
</dbReference>
<feature type="domain" description="AMP-dependent ligase C-terminal" evidence="1">
    <location>
        <begin position="12"/>
        <end position="103"/>
    </location>
</feature>
<sequence>MGRVDDMFIVQGVNVFPSAVADVIASFKPRTTGEFQIRLPASGTRVDPPVPILVECGPQAGDLDELKRALQEAIRMKLIFRADVALVPQGELAPTGAMKRKVVVRADG</sequence>
<dbReference type="SUPFAM" id="SSF56801">
    <property type="entry name" value="Acetyl-CoA synthetase-like"/>
    <property type="match status" value="1"/>
</dbReference>
<keyword evidence="3" id="KW-1185">Reference proteome</keyword>
<dbReference type="InterPro" id="IPR028154">
    <property type="entry name" value="AMP-dep_Lig_C"/>
</dbReference>
<dbReference type="InterPro" id="IPR045851">
    <property type="entry name" value="AMP-bd_C_sf"/>
</dbReference>
<organism evidence="2 3">
    <name type="scientific">Thermalbibacter longus</name>
    <dbReference type="NCBI Taxonomy" id="2951981"/>
    <lineage>
        <taxon>Bacteria</taxon>
        <taxon>Pseudomonadati</taxon>
        <taxon>Thermomicrobiota</taxon>
        <taxon>Thermomicrobia</taxon>
        <taxon>Thermomicrobiales</taxon>
        <taxon>Thermomicrobiaceae</taxon>
        <taxon>Thermalbibacter</taxon>
    </lineage>
</organism>
<protein>
    <recommendedName>
        <fullName evidence="1">AMP-dependent ligase C-terminal domain-containing protein</fullName>
    </recommendedName>
</protein>
<name>A0AA41WBT7_9BACT</name>
<dbReference type="AlphaFoldDB" id="A0AA41WBT7"/>
<evidence type="ECO:0000259" key="1">
    <source>
        <dbReference type="Pfam" id="PF14535"/>
    </source>
</evidence>
<proteinExistence type="predicted"/>
<dbReference type="Proteomes" id="UP001165306">
    <property type="component" value="Unassembled WGS sequence"/>
</dbReference>
<evidence type="ECO:0000313" key="3">
    <source>
        <dbReference type="Proteomes" id="UP001165306"/>
    </source>
</evidence>
<accession>A0AA41WBT7</accession>
<gene>
    <name evidence="2" type="ORF">NET02_12870</name>
</gene>
<dbReference type="EMBL" id="JAMSLR010000010">
    <property type="protein sequence ID" value="MCM8750041.1"/>
    <property type="molecule type" value="Genomic_DNA"/>
</dbReference>
<reference evidence="2" key="1">
    <citation type="submission" date="2022-06" db="EMBL/GenBank/DDBJ databases">
        <title>CFH 74404 Thermomicrobiaceae sp.</title>
        <authorList>
            <person name="Ming H."/>
            <person name="Li W.-J."/>
            <person name="Zhao Z."/>
        </authorList>
    </citation>
    <scope>NUCLEOTIDE SEQUENCE</scope>
    <source>
        <strain evidence="2">CFH 74404</strain>
    </source>
</reference>
<evidence type="ECO:0000313" key="2">
    <source>
        <dbReference type="EMBL" id="MCM8750041.1"/>
    </source>
</evidence>
<dbReference type="Pfam" id="PF14535">
    <property type="entry name" value="AMP-binding_C_2"/>
    <property type="match status" value="1"/>
</dbReference>
<comment type="caution">
    <text evidence="2">The sequence shown here is derived from an EMBL/GenBank/DDBJ whole genome shotgun (WGS) entry which is preliminary data.</text>
</comment>